<feature type="region of interest" description="Disordered" evidence="1">
    <location>
        <begin position="223"/>
        <end position="246"/>
    </location>
</feature>
<evidence type="ECO:0000313" key="3">
    <source>
        <dbReference type="Proteomes" id="UP000612055"/>
    </source>
</evidence>
<proteinExistence type="predicted"/>
<sequence length="335" mass="34342">MALAPNDWLAHPELLPPRPQTFVEQKYTRLFAVDVQGRPNNDQYVFLAPNGLAVIGLAPSHPLIAAHRRETGYKPLPLQYIPPQLDGLAAEEVVAAAPDEDAEDDRAQGPGQQSGPAAGSAATGPQGPGEEAEGGAEGEAGAGGEDAAGDEAAAGAGAEGQPEAEATGGGTEAAAAEAGRSGQPAEAGAATSGAKNKPRAASQPSPEPFPLSQCAAVNLEAGAGRGRQKQSGKKRKASGPGGWGALQGNTLLARVERKGGDASSGFPVWAVAGGRLLELNERLAAHPELLYDRPCREGFVAILFPTPDRARQLRQTLLGEAAYLRLRGLCAEDLL</sequence>
<feature type="compositionally biased region" description="Low complexity" evidence="1">
    <location>
        <begin position="108"/>
        <end position="129"/>
    </location>
</feature>
<feature type="compositionally biased region" description="Low complexity" evidence="1">
    <location>
        <begin position="150"/>
        <end position="179"/>
    </location>
</feature>
<gene>
    <name evidence="2" type="ORF">HYH03_014661</name>
</gene>
<name>A0A835XNI3_9CHLO</name>
<accession>A0A835XNI3</accession>
<feature type="compositionally biased region" description="Basic residues" evidence="1">
    <location>
        <begin position="226"/>
        <end position="237"/>
    </location>
</feature>
<dbReference type="PANTHER" id="PTHR13651:SF0">
    <property type="entry name" value="PROTEIN ABITRAM"/>
    <property type="match status" value="1"/>
</dbReference>
<dbReference type="InterPro" id="IPR039169">
    <property type="entry name" value="Abitram"/>
</dbReference>
<protein>
    <recommendedName>
        <fullName evidence="4">Protein Abitram</fullName>
    </recommendedName>
</protein>
<dbReference type="EMBL" id="JAEHOE010000108">
    <property type="protein sequence ID" value="KAG2486735.1"/>
    <property type="molecule type" value="Genomic_DNA"/>
</dbReference>
<organism evidence="2 3">
    <name type="scientific">Edaphochlamys debaryana</name>
    <dbReference type="NCBI Taxonomy" id="47281"/>
    <lineage>
        <taxon>Eukaryota</taxon>
        <taxon>Viridiplantae</taxon>
        <taxon>Chlorophyta</taxon>
        <taxon>core chlorophytes</taxon>
        <taxon>Chlorophyceae</taxon>
        <taxon>CS clade</taxon>
        <taxon>Chlamydomonadales</taxon>
        <taxon>Chlamydomonadales incertae sedis</taxon>
        <taxon>Edaphochlamys</taxon>
    </lineage>
</organism>
<evidence type="ECO:0000313" key="2">
    <source>
        <dbReference type="EMBL" id="KAG2486735.1"/>
    </source>
</evidence>
<evidence type="ECO:0008006" key="4">
    <source>
        <dbReference type="Google" id="ProtNLM"/>
    </source>
</evidence>
<keyword evidence="3" id="KW-1185">Reference proteome</keyword>
<dbReference type="OrthoDB" id="48130at2759"/>
<dbReference type="AlphaFoldDB" id="A0A835XNI3"/>
<feature type="region of interest" description="Disordered" evidence="1">
    <location>
        <begin position="98"/>
        <end position="211"/>
    </location>
</feature>
<evidence type="ECO:0000256" key="1">
    <source>
        <dbReference type="SAM" id="MobiDB-lite"/>
    </source>
</evidence>
<dbReference type="PANTHER" id="PTHR13651">
    <property type="entry name" value="PROTEIN ABITRAM"/>
    <property type="match status" value="1"/>
</dbReference>
<reference evidence="2" key="1">
    <citation type="journal article" date="2020" name="bioRxiv">
        <title>Comparative genomics of Chlamydomonas.</title>
        <authorList>
            <person name="Craig R.J."/>
            <person name="Hasan A.R."/>
            <person name="Ness R.W."/>
            <person name="Keightley P.D."/>
        </authorList>
    </citation>
    <scope>NUCLEOTIDE SEQUENCE</scope>
    <source>
        <strain evidence="2">CCAP 11/70</strain>
    </source>
</reference>
<dbReference type="GO" id="GO:0005634">
    <property type="term" value="C:nucleus"/>
    <property type="evidence" value="ECO:0007669"/>
    <property type="project" value="TreeGrafter"/>
</dbReference>
<feature type="compositionally biased region" description="Gly residues" evidence="1">
    <location>
        <begin position="137"/>
        <end position="146"/>
    </location>
</feature>
<dbReference type="Proteomes" id="UP000612055">
    <property type="component" value="Unassembled WGS sequence"/>
</dbReference>
<comment type="caution">
    <text evidence="2">The sequence shown here is derived from an EMBL/GenBank/DDBJ whole genome shotgun (WGS) entry which is preliminary data.</text>
</comment>